<accession>A0ABP6E6E1</accession>
<evidence type="ECO:0000313" key="3">
    <source>
        <dbReference type="Proteomes" id="UP001500994"/>
    </source>
</evidence>
<organism evidence="2 3">
    <name type="scientific">Streptomyces lunalinharesii</name>
    <dbReference type="NCBI Taxonomy" id="333384"/>
    <lineage>
        <taxon>Bacteria</taxon>
        <taxon>Bacillati</taxon>
        <taxon>Actinomycetota</taxon>
        <taxon>Actinomycetes</taxon>
        <taxon>Kitasatosporales</taxon>
        <taxon>Streptomycetaceae</taxon>
        <taxon>Streptomyces</taxon>
    </lineage>
</organism>
<dbReference type="InterPro" id="IPR023809">
    <property type="entry name" value="Thiopep_bacteriocin_synth_dom"/>
</dbReference>
<gene>
    <name evidence="2" type="ORF">GCM10009864_25160</name>
</gene>
<comment type="caution">
    <text evidence="2">The sequence shown here is derived from an EMBL/GenBank/DDBJ whole genome shotgun (WGS) entry which is preliminary data.</text>
</comment>
<name>A0ABP6E6E1_9ACTN</name>
<protein>
    <recommendedName>
        <fullName evidence="1">Thiopeptide-type bacteriocin biosynthesis domain-containing protein</fullName>
    </recommendedName>
</protein>
<evidence type="ECO:0000313" key="2">
    <source>
        <dbReference type="EMBL" id="GAA2657648.1"/>
    </source>
</evidence>
<dbReference type="RefSeq" id="WP_344575206.1">
    <property type="nucleotide sequence ID" value="NZ_BAAARK010000006.1"/>
</dbReference>
<dbReference type="Pfam" id="PF14028">
    <property type="entry name" value="Lant_dehydr_C"/>
    <property type="match status" value="1"/>
</dbReference>
<sequence length="324" mass="35937">MPPDRLTAIDRAVLDVLAGHRLDETARQTHMHPAHLADAVELFQQAGHDALVHQASHLGWQQIFIEFQDWAAAESIAAAHLEPALSQAQSAGGITGWWFIRKHPCWRLRLDALPGSTTATDVSAVLDQLREHNHVKRWWPGIYEPETAAFGGALGIDTAHELFFADSREILRLTARPNVTLGRRELSVLLCSAMMRGAGLEWYETGDVWDRLISEEGRSTAEQIPEQQRLQLVQQLRTLLQASTAPKGPNLTDDGPVQPVTTWVAAFRDTGAALGTAAHAGRLDRGLRQVLALHVIFHWNRLGFSHRTQSALAWSARQAVFTPL</sequence>
<dbReference type="NCBIfam" id="TIGR03891">
    <property type="entry name" value="thiopep_ocin"/>
    <property type="match status" value="1"/>
</dbReference>
<keyword evidence="3" id="KW-1185">Reference proteome</keyword>
<reference evidence="3" key="1">
    <citation type="journal article" date="2019" name="Int. J. Syst. Evol. Microbiol.">
        <title>The Global Catalogue of Microorganisms (GCM) 10K type strain sequencing project: providing services to taxonomists for standard genome sequencing and annotation.</title>
        <authorList>
            <consortium name="The Broad Institute Genomics Platform"/>
            <consortium name="The Broad Institute Genome Sequencing Center for Infectious Disease"/>
            <person name="Wu L."/>
            <person name="Ma J."/>
        </authorList>
    </citation>
    <scope>NUCLEOTIDE SEQUENCE [LARGE SCALE GENOMIC DNA]</scope>
    <source>
        <strain evidence="3">JCM 16374</strain>
    </source>
</reference>
<feature type="domain" description="Thiopeptide-type bacteriocin biosynthesis" evidence="1">
    <location>
        <begin position="60"/>
        <end position="319"/>
    </location>
</feature>
<dbReference type="EMBL" id="BAAARK010000006">
    <property type="protein sequence ID" value="GAA2657648.1"/>
    <property type="molecule type" value="Genomic_DNA"/>
</dbReference>
<evidence type="ECO:0000259" key="1">
    <source>
        <dbReference type="Pfam" id="PF14028"/>
    </source>
</evidence>
<dbReference type="Proteomes" id="UP001500994">
    <property type="component" value="Unassembled WGS sequence"/>
</dbReference>
<proteinExistence type="predicted"/>